<keyword evidence="4" id="KW-0732">Signal</keyword>
<evidence type="ECO:0000256" key="1">
    <source>
        <dbReference type="ARBA" id="ARBA00010061"/>
    </source>
</evidence>
<evidence type="ECO:0000313" key="6">
    <source>
        <dbReference type="Proteomes" id="UP000281553"/>
    </source>
</evidence>
<keyword evidence="6" id="KW-1185">Reference proteome</keyword>
<dbReference type="GO" id="GO:0005829">
    <property type="term" value="C:cytosol"/>
    <property type="evidence" value="ECO:0007669"/>
    <property type="project" value="TreeGrafter"/>
</dbReference>
<evidence type="ECO:0000256" key="4">
    <source>
        <dbReference type="SAM" id="SignalP"/>
    </source>
</evidence>
<dbReference type="PANTHER" id="PTHR31233:SF6">
    <property type="entry name" value="PROTEIN BICAUDAL D"/>
    <property type="match status" value="1"/>
</dbReference>
<evidence type="ECO:0000256" key="2">
    <source>
        <dbReference type="ARBA" id="ARBA00023054"/>
    </source>
</evidence>
<evidence type="ECO:0000313" key="5">
    <source>
        <dbReference type="EMBL" id="VDN15903.1"/>
    </source>
</evidence>
<dbReference type="PANTHER" id="PTHR31233">
    <property type="entry name" value="BICAUDAL D FAMILY MEMBER"/>
    <property type="match status" value="1"/>
</dbReference>
<reference evidence="5 6" key="1">
    <citation type="submission" date="2018-11" db="EMBL/GenBank/DDBJ databases">
        <authorList>
            <consortium name="Pathogen Informatics"/>
        </authorList>
    </citation>
    <scope>NUCLEOTIDE SEQUENCE [LARGE SCALE GENOMIC DNA]</scope>
</reference>
<dbReference type="GO" id="GO:0072393">
    <property type="term" value="P:microtubule anchoring at microtubule organizing center"/>
    <property type="evidence" value="ECO:0007669"/>
    <property type="project" value="TreeGrafter"/>
</dbReference>
<dbReference type="EMBL" id="UYRU01064011">
    <property type="protein sequence ID" value="VDN15903.1"/>
    <property type="molecule type" value="Genomic_DNA"/>
</dbReference>
<gene>
    <name evidence="5" type="ORF">DILT_LOCUS11734</name>
</gene>
<dbReference type="Gene3D" id="6.10.250.2470">
    <property type="match status" value="1"/>
</dbReference>
<feature type="signal peptide" evidence="4">
    <location>
        <begin position="1"/>
        <end position="35"/>
    </location>
</feature>
<feature type="coiled-coil region" evidence="3">
    <location>
        <begin position="43"/>
        <end position="106"/>
    </location>
</feature>
<evidence type="ECO:0000256" key="3">
    <source>
        <dbReference type="SAM" id="Coils"/>
    </source>
</evidence>
<comment type="similarity">
    <text evidence="1">Belongs to the BicD family.</text>
</comment>
<dbReference type="GO" id="GO:0034452">
    <property type="term" value="F:dynactin binding"/>
    <property type="evidence" value="ECO:0007669"/>
    <property type="project" value="TreeGrafter"/>
</dbReference>
<accession>A0A3P7LXX7</accession>
<dbReference type="Proteomes" id="UP000281553">
    <property type="component" value="Unassembled WGS sequence"/>
</dbReference>
<dbReference type="GO" id="GO:0008093">
    <property type="term" value="F:cytoskeletal anchor activity"/>
    <property type="evidence" value="ECO:0007669"/>
    <property type="project" value="InterPro"/>
</dbReference>
<organism evidence="5 6">
    <name type="scientific">Dibothriocephalus latus</name>
    <name type="common">Fish tapeworm</name>
    <name type="synonym">Diphyllobothrium latum</name>
    <dbReference type="NCBI Taxonomy" id="60516"/>
    <lineage>
        <taxon>Eukaryota</taxon>
        <taxon>Metazoa</taxon>
        <taxon>Spiralia</taxon>
        <taxon>Lophotrochozoa</taxon>
        <taxon>Platyhelminthes</taxon>
        <taxon>Cestoda</taxon>
        <taxon>Eucestoda</taxon>
        <taxon>Diphyllobothriidea</taxon>
        <taxon>Diphyllobothriidae</taxon>
        <taxon>Dibothriocephalus</taxon>
    </lineage>
</organism>
<dbReference type="OrthoDB" id="10069295at2759"/>
<keyword evidence="2 3" id="KW-0175">Coiled coil</keyword>
<feature type="chain" id="PRO_5017954003" evidence="4">
    <location>
        <begin position="36"/>
        <end position="145"/>
    </location>
</feature>
<sequence length="145" mass="16521">MLPKLWLMPPPFLPAVLQPLCLNILLFSVHPPTQAQNGSSQDMQELQSEILSLKGKLMLKRDQVTALRNVLKANKTTAETALANLKQKYENEKTLVTDTMRSLRSELKVLKEDAATYASLRAMFAQKHDEFITQMDELQQKLNVR</sequence>
<proteinExistence type="inferred from homology"/>
<dbReference type="Pfam" id="PF09730">
    <property type="entry name" value="BicD"/>
    <property type="match status" value="1"/>
</dbReference>
<protein>
    <submittedName>
        <fullName evidence="5">Uncharacterized protein</fullName>
    </submittedName>
</protein>
<dbReference type="GO" id="GO:0070507">
    <property type="term" value="P:regulation of microtubule cytoskeleton organization"/>
    <property type="evidence" value="ECO:0007669"/>
    <property type="project" value="TreeGrafter"/>
</dbReference>
<name>A0A3P7LXX7_DIBLA</name>
<dbReference type="InterPro" id="IPR018477">
    <property type="entry name" value="BICD"/>
</dbReference>
<dbReference type="GO" id="GO:0070840">
    <property type="term" value="F:dynein complex binding"/>
    <property type="evidence" value="ECO:0007669"/>
    <property type="project" value="InterPro"/>
</dbReference>
<dbReference type="AlphaFoldDB" id="A0A3P7LXX7"/>
<dbReference type="GO" id="GO:0005794">
    <property type="term" value="C:Golgi apparatus"/>
    <property type="evidence" value="ECO:0007669"/>
    <property type="project" value="TreeGrafter"/>
</dbReference>